<comment type="similarity">
    <text evidence="2">Belongs to the pyridoxal phosphate-binding protein YggS/PROSC family.</text>
</comment>
<dbReference type="InterPro" id="IPR029066">
    <property type="entry name" value="PLP-binding_barrel"/>
</dbReference>
<dbReference type="Pfam" id="PF01168">
    <property type="entry name" value="Ala_racemase_N"/>
    <property type="match status" value="1"/>
</dbReference>
<reference evidence="5" key="1">
    <citation type="submission" date="2017-09" db="EMBL/GenBank/DDBJ databases">
        <title>The Reconstruction of 2,631 Draft Metagenome-Assembled Genomes from the Global Oceans.</title>
        <authorList>
            <person name="Tully B.J."/>
            <person name="Graham E.D."/>
            <person name="Heidelberg J.F."/>
        </authorList>
    </citation>
    <scope>NUCLEOTIDE SEQUENCE [LARGE SCALE GENOMIC DNA]</scope>
</reference>
<dbReference type="InterPro" id="IPR001608">
    <property type="entry name" value="Ala_racemase_N"/>
</dbReference>
<protein>
    <recommendedName>
        <fullName evidence="2">Pyridoxal phosphate homeostasis protein</fullName>
        <shortName evidence="2">PLP homeostasis protein</shortName>
    </recommendedName>
</protein>
<evidence type="ECO:0000313" key="4">
    <source>
        <dbReference type="EMBL" id="MAG22278.1"/>
    </source>
</evidence>
<dbReference type="HAMAP" id="MF_02087">
    <property type="entry name" value="PLP_homeostasis"/>
    <property type="match status" value="1"/>
</dbReference>
<organism evidence="4 5">
    <name type="scientific">Candidatus Iainarchaeum sp</name>
    <dbReference type="NCBI Taxonomy" id="3101447"/>
    <lineage>
        <taxon>Archaea</taxon>
        <taxon>Candidatus Iainarchaeota</taxon>
        <taxon>Candidatus Iainarchaeia</taxon>
        <taxon>Candidatus Iainarchaeales</taxon>
        <taxon>Candidatus Iainarchaeaceae</taxon>
        <taxon>Candidatus Iainarchaeum</taxon>
    </lineage>
</organism>
<keyword evidence="1 2" id="KW-0663">Pyridoxal phosphate</keyword>
<sequence>MSSNLQNITAQIDASCSKVGRTPNVSILAATKGRSIEQIKEAASLGITLFGENYLQEAEKKITAFPNMEWHFIGHLQSNKAKKAVELFNCIQSVDSAKLASKISDAAEKPFPIFLEVNIGSEESKFGVLPENIPSFYNEVKDLPNLAIRGLMCMAPFIDKEQTRSYFQNMKQLAQQLSLKELSMGMSNDYPIAIEEGATIVRLGTVLFGAR</sequence>
<comment type="function">
    <text evidence="2">Pyridoxal 5'-phosphate (PLP)-binding protein, which is involved in PLP homeostasis.</text>
</comment>
<dbReference type="PANTHER" id="PTHR10146:SF14">
    <property type="entry name" value="PYRIDOXAL PHOSPHATE HOMEOSTASIS PROTEIN"/>
    <property type="match status" value="1"/>
</dbReference>
<evidence type="ECO:0000256" key="2">
    <source>
        <dbReference type="HAMAP-Rule" id="MF_02087"/>
    </source>
</evidence>
<gene>
    <name evidence="4" type="ORF">CL943_03170</name>
</gene>
<evidence type="ECO:0000313" key="5">
    <source>
        <dbReference type="Proteomes" id="UP000226592"/>
    </source>
</evidence>
<dbReference type="GO" id="GO:0030170">
    <property type="term" value="F:pyridoxal phosphate binding"/>
    <property type="evidence" value="ECO:0007669"/>
    <property type="project" value="UniProtKB-UniRule"/>
</dbReference>
<evidence type="ECO:0000256" key="1">
    <source>
        <dbReference type="ARBA" id="ARBA00022898"/>
    </source>
</evidence>
<dbReference type="Gene3D" id="3.20.20.10">
    <property type="entry name" value="Alanine racemase"/>
    <property type="match status" value="1"/>
</dbReference>
<proteinExistence type="inferred from homology"/>
<dbReference type="Proteomes" id="UP000226592">
    <property type="component" value="Unassembled WGS sequence"/>
</dbReference>
<dbReference type="PANTHER" id="PTHR10146">
    <property type="entry name" value="PROLINE SYNTHETASE CO-TRANSCRIBED BACTERIAL HOMOLOG PROTEIN"/>
    <property type="match status" value="1"/>
</dbReference>
<feature type="modified residue" description="N6-(pyridoxal phosphate)lysine" evidence="2">
    <location>
        <position position="32"/>
    </location>
</feature>
<dbReference type="EMBL" id="NZBU01000009">
    <property type="protein sequence ID" value="MAG22278.1"/>
    <property type="molecule type" value="Genomic_DNA"/>
</dbReference>
<feature type="domain" description="Alanine racemase N-terminal" evidence="3">
    <location>
        <begin position="4"/>
        <end position="210"/>
    </location>
</feature>
<dbReference type="FunFam" id="3.20.20.10:FF:000018">
    <property type="entry name" value="Pyridoxal phosphate homeostasis protein"/>
    <property type="match status" value="1"/>
</dbReference>
<dbReference type="SUPFAM" id="SSF51419">
    <property type="entry name" value="PLP-binding barrel"/>
    <property type="match status" value="1"/>
</dbReference>
<dbReference type="InterPro" id="IPR011078">
    <property type="entry name" value="PyrdxlP_homeostasis"/>
</dbReference>
<accession>A0A2D6M1H9</accession>
<dbReference type="NCBIfam" id="TIGR00044">
    <property type="entry name" value="YggS family pyridoxal phosphate-dependent enzyme"/>
    <property type="match status" value="1"/>
</dbReference>
<comment type="caution">
    <text evidence="4">The sequence shown here is derived from an EMBL/GenBank/DDBJ whole genome shotgun (WGS) entry which is preliminary data.</text>
</comment>
<name>A0A2D6M1H9_9ARCH</name>
<evidence type="ECO:0000259" key="3">
    <source>
        <dbReference type="Pfam" id="PF01168"/>
    </source>
</evidence>
<dbReference type="CDD" id="cd00635">
    <property type="entry name" value="PLPDE_III_YBL036c_like"/>
    <property type="match status" value="1"/>
</dbReference>
<dbReference type="AlphaFoldDB" id="A0A2D6M1H9"/>
<dbReference type="PIRSF" id="PIRSF004848">
    <property type="entry name" value="YBL036c_PLPDEIII"/>
    <property type="match status" value="1"/>
</dbReference>